<name>A0A2S9PX25_9ACTN</name>
<evidence type="ECO:0000313" key="4">
    <source>
        <dbReference type="EMBL" id="PRH78903.1"/>
    </source>
</evidence>
<sequence>MTERTLTVDSRSHPSGATVLTVSGELDHHTAGQLRAAVEGAPYPPAGTVLDCTGLGYCDSTGITVLVTAYHRAQAAGSPLVLAGLSADLLRVFRIVGLDQIFSYRPTVDAALEALAP</sequence>
<evidence type="ECO:0000259" key="3">
    <source>
        <dbReference type="PROSITE" id="PS50801"/>
    </source>
</evidence>
<gene>
    <name evidence="4" type="ORF">C6N75_12470</name>
</gene>
<dbReference type="NCBIfam" id="TIGR00377">
    <property type="entry name" value="ant_ant_sig"/>
    <property type="match status" value="1"/>
</dbReference>
<dbReference type="InterPro" id="IPR036513">
    <property type="entry name" value="STAS_dom_sf"/>
</dbReference>
<dbReference type="Pfam" id="PF13466">
    <property type="entry name" value="STAS_2"/>
    <property type="match status" value="1"/>
</dbReference>
<dbReference type="OrthoDB" id="3481860at2"/>
<dbReference type="SUPFAM" id="SSF52091">
    <property type="entry name" value="SpoIIaa-like"/>
    <property type="match status" value="1"/>
</dbReference>
<dbReference type="CDD" id="cd07043">
    <property type="entry name" value="STAS_anti-anti-sigma_factors"/>
    <property type="match status" value="1"/>
</dbReference>
<evidence type="ECO:0000256" key="2">
    <source>
        <dbReference type="RuleBase" id="RU003749"/>
    </source>
</evidence>
<dbReference type="InterPro" id="IPR002645">
    <property type="entry name" value="STAS_dom"/>
</dbReference>
<dbReference type="PROSITE" id="PS50801">
    <property type="entry name" value="STAS"/>
    <property type="match status" value="1"/>
</dbReference>
<accession>A0A2S9PX25</accession>
<dbReference type="GO" id="GO:0043856">
    <property type="term" value="F:anti-sigma factor antagonist activity"/>
    <property type="evidence" value="ECO:0007669"/>
    <property type="project" value="InterPro"/>
</dbReference>
<comment type="similarity">
    <text evidence="1 2">Belongs to the anti-sigma-factor antagonist family.</text>
</comment>
<dbReference type="InterPro" id="IPR003658">
    <property type="entry name" value="Anti-sigma_ant"/>
</dbReference>
<dbReference type="Proteomes" id="UP000239322">
    <property type="component" value="Unassembled WGS sequence"/>
</dbReference>
<feature type="domain" description="STAS" evidence="3">
    <location>
        <begin position="16"/>
        <end position="115"/>
    </location>
</feature>
<dbReference type="PANTHER" id="PTHR33495:SF2">
    <property type="entry name" value="ANTI-SIGMA FACTOR ANTAGONIST TM_1081-RELATED"/>
    <property type="match status" value="1"/>
</dbReference>
<dbReference type="EMBL" id="PVLV01000161">
    <property type="protein sequence ID" value="PRH78903.1"/>
    <property type="molecule type" value="Genomic_DNA"/>
</dbReference>
<dbReference type="RefSeq" id="WP_105868948.1">
    <property type="nucleotide sequence ID" value="NZ_PVLV01000161.1"/>
</dbReference>
<evidence type="ECO:0000256" key="1">
    <source>
        <dbReference type="ARBA" id="ARBA00009013"/>
    </source>
</evidence>
<keyword evidence="5" id="KW-1185">Reference proteome</keyword>
<proteinExistence type="inferred from homology"/>
<dbReference type="PANTHER" id="PTHR33495">
    <property type="entry name" value="ANTI-SIGMA FACTOR ANTAGONIST TM_1081-RELATED-RELATED"/>
    <property type="match status" value="1"/>
</dbReference>
<organism evidence="4 5">
    <name type="scientific">Streptomyces solincola</name>
    <dbReference type="NCBI Taxonomy" id="2100817"/>
    <lineage>
        <taxon>Bacteria</taxon>
        <taxon>Bacillati</taxon>
        <taxon>Actinomycetota</taxon>
        <taxon>Actinomycetes</taxon>
        <taxon>Kitasatosporales</taxon>
        <taxon>Streptomycetaceae</taxon>
        <taxon>Streptomyces</taxon>
    </lineage>
</organism>
<evidence type="ECO:0000313" key="5">
    <source>
        <dbReference type="Proteomes" id="UP000239322"/>
    </source>
</evidence>
<dbReference type="Gene3D" id="3.30.750.24">
    <property type="entry name" value="STAS domain"/>
    <property type="match status" value="1"/>
</dbReference>
<reference evidence="4 5" key="1">
    <citation type="submission" date="2018-03" db="EMBL/GenBank/DDBJ databases">
        <title>Novel Streptomyces sp. from soil.</title>
        <authorList>
            <person name="Tan G.Y.A."/>
            <person name="Lee Z.Y."/>
        </authorList>
    </citation>
    <scope>NUCLEOTIDE SEQUENCE [LARGE SCALE GENOMIC DNA]</scope>
    <source>
        <strain evidence="4 5">ST5x</strain>
    </source>
</reference>
<dbReference type="InterPro" id="IPR058548">
    <property type="entry name" value="MlaB-like_STAS"/>
</dbReference>
<protein>
    <recommendedName>
        <fullName evidence="2">Anti-sigma factor antagonist</fullName>
    </recommendedName>
</protein>
<comment type="caution">
    <text evidence="4">The sequence shown here is derived from an EMBL/GenBank/DDBJ whole genome shotgun (WGS) entry which is preliminary data.</text>
</comment>
<dbReference type="AlphaFoldDB" id="A0A2S9PX25"/>